<dbReference type="InterPro" id="IPR016040">
    <property type="entry name" value="NAD(P)-bd_dom"/>
</dbReference>
<protein>
    <submittedName>
        <fullName evidence="2">NAD(P)H-binding protein</fullName>
    </submittedName>
</protein>
<reference evidence="2" key="1">
    <citation type="submission" date="2022-11" db="EMBL/GenBank/DDBJ databases">
        <title>Minimal conservation of predation-associated metabolite biosynthetic gene clusters underscores biosynthetic potential of Myxococcota including descriptions for ten novel species: Archangium lansinium sp. nov., Myxococcus landrumus sp. nov., Nannocystis bai.</title>
        <authorList>
            <person name="Ahearne A."/>
            <person name="Stevens C."/>
            <person name="Phillips K."/>
        </authorList>
    </citation>
    <scope>NUCLEOTIDE SEQUENCE</scope>
    <source>
        <strain evidence="2">Na p29</strain>
    </source>
</reference>
<comment type="caution">
    <text evidence="2">The sequence shown here is derived from an EMBL/GenBank/DDBJ whole genome shotgun (WGS) entry which is preliminary data.</text>
</comment>
<evidence type="ECO:0000313" key="3">
    <source>
        <dbReference type="Proteomes" id="UP001150924"/>
    </source>
</evidence>
<dbReference type="SUPFAM" id="SSF51735">
    <property type="entry name" value="NAD(P)-binding Rossmann-fold domains"/>
    <property type="match status" value="1"/>
</dbReference>
<dbReference type="Pfam" id="PF13460">
    <property type="entry name" value="NAD_binding_10"/>
    <property type="match status" value="1"/>
</dbReference>
<dbReference type="Proteomes" id="UP001150924">
    <property type="component" value="Unassembled WGS sequence"/>
</dbReference>
<proteinExistence type="predicted"/>
<organism evidence="2 3">
    <name type="scientific">Nannocystis pusilla</name>
    <dbReference type="NCBI Taxonomy" id="889268"/>
    <lineage>
        <taxon>Bacteria</taxon>
        <taxon>Pseudomonadati</taxon>
        <taxon>Myxococcota</taxon>
        <taxon>Polyangia</taxon>
        <taxon>Nannocystales</taxon>
        <taxon>Nannocystaceae</taxon>
        <taxon>Nannocystis</taxon>
    </lineage>
</organism>
<sequence>MLACGRCPPRLVGSSSSAALAARVVTSSRSCARPASRCGCSSATARAEAELGPGLDLVVGDALDLDLGPAFAGVERVVSTLGSRDVHGGGLRTVDLPATARLVSAAREAGAARFVLCSTIGAVPTPGVPAHMLEWFAPKGEAEAVLRASGVPFAILRPGGLHDGPTDDPRMIDCNHVARALVAALTRDDALGATFELSNARLQRPDADPLLGVRV</sequence>
<evidence type="ECO:0000259" key="1">
    <source>
        <dbReference type="Pfam" id="PF13460"/>
    </source>
</evidence>
<dbReference type="PANTHER" id="PTHR15020">
    <property type="entry name" value="FLAVIN REDUCTASE-RELATED"/>
    <property type="match status" value="1"/>
</dbReference>
<dbReference type="Gene3D" id="3.40.50.720">
    <property type="entry name" value="NAD(P)-binding Rossmann-like Domain"/>
    <property type="match status" value="1"/>
</dbReference>
<name>A0A9X3EQ07_9BACT</name>
<keyword evidence="3" id="KW-1185">Reference proteome</keyword>
<feature type="domain" description="NAD(P)-binding" evidence="1">
    <location>
        <begin position="50"/>
        <end position="174"/>
    </location>
</feature>
<evidence type="ECO:0000313" key="2">
    <source>
        <dbReference type="EMBL" id="MCY1008179.1"/>
    </source>
</evidence>
<dbReference type="InterPro" id="IPR036291">
    <property type="entry name" value="NAD(P)-bd_dom_sf"/>
</dbReference>
<dbReference type="PANTHER" id="PTHR15020:SF50">
    <property type="entry name" value="UPF0659 PROTEIN YMR090W"/>
    <property type="match status" value="1"/>
</dbReference>
<accession>A0A9X3EQ07</accession>
<dbReference type="AlphaFoldDB" id="A0A9X3EQ07"/>
<gene>
    <name evidence="2" type="ORF">OV079_21990</name>
</gene>
<dbReference type="EMBL" id="JAPNKE010000002">
    <property type="protein sequence ID" value="MCY1008179.1"/>
    <property type="molecule type" value="Genomic_DNA"/>
</dbReference>